<dbReference type="InterPro" id="IPR027791">
    <property type="entry name" value="Galactosyl_T_C"/>
</dbReference>
<feature type="domain" description="Glycosyltransferase 2-like" evidence="5">
    <location>
        <begin position="6"/>
        <end position="135"/>
    </location>
</feature>
<keyword evidence="8" id="KW-1185">Reference proteome</keyword>
<keyword evidence="2" id="KW-0328">Glycosyltransferase</keyword>
<dbReference type="Proteomes" id="UP000646053">
    <property type="component" value="Unassembled WGS sequence"/>
</dbReference>
<comment type="caution">
    <text evidence="7">The sequence shown here is derived from an EMBL/GenBank/DDBJ whole genome shotgun (WGS) entry which is preliminary data.</text>
</comment>
<sequence length="351" mass="39580">MSNIGIVVIGRNEGARLVRCLKSIINQVSDDTPIVYVDSGSTDGSVAFAKSINVHVINLDMSIPFTMARGRNTGLSFLTQHFSTLNYVQFIDGDCELIEGWLDRASQVLSRCGNLAVVCGRLHERFPEASVYNRLADMEWNTPVGEADFCGGIAMMRISALKEIDGYNTALICGEEPEMCIRLRRRGWKIRRIAADMAIHDMAMTRFGQWWKRSIRGGWAVAEGAAMYGRSPERYMVRENMSGWLWGIAVPIAAISLAWLTCGLSVTLLVGYPYLILRVYQYRQSQGDHRDHAWLYASFCVLSKIPQAIGQLRYWFVRWQGQPATIIEYKSPVLENVDDRKFLDQSSVALS</sequence>
<evidence type="ECO:0000259" key="5">
    <source>
        <dbReference type="Pfam" id="PF00535"/>
    </source>
</evidence>
<evidence type="ECO:0000313" key="8">
    <source>
        <dbReference type="Proteomes" id="UP000646053"/>
    </source>
</evidence>
<evidence type="ECO:0000256" key="1">
    <source>
        <dbReference type="ARBA" id="ARBA00006739"/>
    </source>
</evidence>
<protein>
    <submittedName>
        <fullName evidence="7">Glycosyltransferase</fullName>
    </submittedName>
</protein>
<evidence type="ECO:0000256" key="2">
    <source>
        <dbReference type="ARBA" id="ARBA00022676"/>
    </source>
</evidence>
<dbReference type="PANTHER" id="PTHR43630">
    <property type="entry name" value="POLY-BETA-1,6-N-ACETYL-D-GLUCOSAMINE SYNTHASE"/>
    <property type="match status" value="1"/>
</dbReference>
<feature type="domain" description="Galactosyltransferase C-terminal" evidence="6">
    <location>
        <begin position="140"/>
        <end position="202"/>
    </location>
</feature>
<dbReference type="EMBL" id="WVIE01000002">
    <property type="protein sequence ID" value="NDJ16063.1"/>
    <property type="molecule type" value="Genomic_DNA"/>
</dbReference>
<evidence type="ECO:0000256" key="4">
    <source>
        <dbReference type="SAM" id="Phobius"/>
    </source>
</evidence>
<feature type="transmembrane region" description="Helical" evidence="4">
    <location>
        <begin position="244"/>
        <end position="277"/>
    </location>
</feature>
<evidence type="ECO:0000259" key="6">
    <source>
        <dbReference type="Pfam" id="PF02709"/>
    </source>
</evidence>
<dbReference type="PANTHER" id="PTHR43630:SF1">
    <property type="entry name" value="POLY-BETA-1,6-N-ACETYL-D-GLUCOSAMINE SYNTHASE"/>
    <property type="match status" value="1"/>
</dbReference>
<proteinExistence type="inferred from homology"/>
<evidence type="ECO:0000256" key="3">
    <source>
        <dbReference type="ARBA" id="ARBA00022679"/>
    </source>
</evidence>
<name>A0A8J7Z405_9CYAN</name>
<dbReference type="InterPro" id="IPR001173">
    <property type="entry name" value="Glyco_trans_2-like"/>
</dbReference>
<keyword evidence="4" id="KW-0812">Transmembrane</keyword>
<dbReference type="RefSeq" id="WP_162421583.1">
    <property type="nucleotide sequence ID" value="NZ_WVIE01000002.1"/>
</dbReference>
<dbReference type="Gene3D" id="3.90.550.10">
    <property type="entry name" value="Spore Coat Polysaccharide Biosynthesis Protein SpsA, Chain A"/>
    <property type="match status" value="1"/>
</dbReference>
<reference evidence="7" key="1">
    <citation type="submission" date="2019-12" db="EMBL/GenBank/DDBJ databases">
        <title>High-Quality draft genome sequences of three cyanobacteria isolated from the limestone walls of the Old Cathedral of Coimbra.</title>
        <authorList>
            <person name="Tiago I."/>
            <person name="Soares F."/>
            <person name="Portugal A."/>
        </authorList>
    </citation>
    <scope>NUCLEOTIDE SEQUENCE</scope>
    <source>
        <strain evidence="7">A</strain>
    </source>
</reference>
<keyword evidence="4" id="KW-0472">Membrane</keyword>
<keyword evidence="4" id="KW-1133">Transmembrane helix</keyword>
<dbReference type="InterPro" id="IPR029044">
    <property type="entry name" value="Nucleotide-diphossugar_trans"/>
</dbReference>
<accession>A0A8J7Z405</accession>
<comment type="similarity">
    <text evidence="1">Belongs to the glycosyltransferase 2 family.</text>
</comment>
<dbReference type="Pfam" id="PF02709">
    <property type="entry name" value="Glyco_transf_7C"/>
    <property type="match status" value="1"/>
</dbReference>
<keyword evidence="3" id="KW-0808">Transferase</keyword>
<organism evidence="7 8">
    <name type="scientific">Myxacorys almedinensis A</name>
    <dbReference type="NCBI Taxonomy" id="2690445"/>
    <lineage>
        <taxon>Bacteria</taxon>
        <taxon>Bacillati</taxon>
        <taxon>Cyanobacteriota</taxon>
        <taxon>Cyanophyceae</taxon>
        <taxon>Leptolyngbyales</taxon>
        <taxon>Leptolyngbyaceae</taxon>
        <taxon>Myxacorys</taxon>
        <taxon>Myxacorys almedinensis</taxon>
    </lineage>
</organism>
<dbReference type="SUPFAM" id="SSF53448">
    <property type="entry name" value="Nucleotide-diphospho-sugar transferases"/>
    <property type="match status" value="1"/>
</dbReference>
<dbReference type="Pfam" id="PF00535">
    <property type="entry name" value="Glycos_transf_2"/>
    <property type="match status" value="1"/>
</dbReference>
<dbReference type="GO" id="GO:0016757">
    <property type="term" value="F:glycosyltransferase activity"/>
    <property type="evidence" value="ECO:0007669"/>
    <property type="project" value="UniProtKB-KW"/>
</dbReference>
<dbReference type="CDD" id="cd00761">
    <property type="entry name" value="Glyco_tranf_GTA_type"/>
    <property type="match status" value="1"/>
</dbReference>
<dbReference type="AlphaFoldDB" id="A0A8J7Z405"/>
<evidence type="ECO:0000313" key="7">
    <source>
        <dbReference type="EMBL" id="NDJ16063.1"/>
    </source>
</evidence>
<gene>
    <name evidence="7" type="ORF">GS601_01975</name>
</gene>